<evidence type="ECO:0000256" key="2">
    <source>
        <dbReference type="SAM" id="MobiDB-lite"/>
    </source>
</evidence>
<feature type="domain" description="GPI inositol-deacylase winged helix" evidence="3">
    <location>
        <begin position="470"/>
        <end position="545"/>
    </location>
</feature>
<evidence type="ECO:0000259" key="3">
    <source>
        <dbReference type="Pfam" id="PF22939"/>
    </source>
</evidence>
<reference evidence="5" key="1">
    <citation type="journal article" date="2023" name="Mol. Phylogenet. Evol.">
        <title>Genome-scale phylogeny and comparative genomics of the fungal order Sordariales.</title>
        <authorList>
            <person name="Hensen N."/>
            <person name="Bonometti L."/>
            <person name="Westerberg I."/>
            <person name="Brannstrom I.O."/>
            <person name="Guillou S."/>
            <person name="Cros-Aarteil S."/>
            <person name="Calhoun S."/>
            <person name="Haridas S."/>
            <person name="Kuo A."/>
            <person name="Mondo S."/>
            <person name="Pangilinan J."/>
            <person name="Riley R."/>
            <person name="LaButti K."/>
            <person name="Andreopoulos B."/>
            <person name="Lipzen A."/>
            <person name="Chen C."/>
            <person name="Yan M."/>
            <person name="Daum C."/>
            <person name="Ng V."/>
            <person name="Clum A."/>
            <person name="Steindorff A."/>
            <person name="Ohm R.A."/>
            <person name="Martin F."/>
            <person name="Silar P."/>
            <person name="Natvig D.O."/>
            <person name="Lalanne C."/>
            <person name="Gautier V."/>
            <person name="Ament-Velasquez S.L."/>
            <person name="Kruys A."/>
            <person name="Hutchinson M.I."/>
            <person name="Powell A.J."/>
            <person name="Barry K."/>
            <person name="Miller A.N."/>
            <person name="Grigoriev I.V."/>
            <person name="Debuchy R."/>
            <person name="Gladieux P."/>
            <person name="Hiltunen Thoren M."/>
            <person name="Johannesson H."/>
        </authorList>
    </citation>
    <scope>NUCLEOTIDE SEQUENCE</scope>
    <source>
        <strain evidence="5">CBS 359.72</strain>
    </source>
</reference>
<dbReference type="Pfam" id="PF00400">
    <property type="entry name" value="WD40"/>
    <property type="match status" value="1"/>
</dbReference>
<evidence type="ECO:0000313" key="5">
    <source>
        <dbReference type="EMBL" id="KAK4251417.1"/>
    </source>
</evidence>
<sequence>MGGLVVKQAYLLALRETAFKPVADRVRSIFFLATPHRGAAIARIFSSFTSIIGPRPFFEDLYPQSDVVQALSENFPKESRNLQLFSFYESRPMSVGLNKVLIVDKASAVMNLPNERQTFLDANHRNMAMYATRTDSSYLAVRNALTTVVLSYRTQIQHALPASQEDLHALAQFLGVPADPEDDLQTHAAAKIPGSCQWLTEKDCYQSWMMSKRPAFLWLQGRPGAGKSILSSHVVGDLRNSGLNVCFFFFRARDDAKSTADSCLRSLAWQMARMHPDIFSRLKSIMSESKERIGEKVGSHTLWQRVFVSGILTVTLNKPQFWVIDAMDECRGATDMTAFLAATQKSWPLSLLVTSRDAVENYLQSVNSNISIHSYAIGERDSAQDILLLLEANLAALPCSTSKTWPTPEAIASHILEKSAGCFLWASLTCSAICRATSDGGIRRILNGTPAEMGALYVDSLARIETNNFEKEAIRAIFTWTLHAFRPLRLAEMQIAAELDIDDKISDINRVISRGCGNLIYVDQHDKVQLMHLTVRDFLTRDDVKPSLIPPATETHRRLAFTCLKHLMAVSQKVKGRAKRVQEDQSSLPFTDYACRYLFQHLSYSDPSDEALLLMLVNFLGSDSLLRWIESAANNGDLRSVYEAGKTINDILGRRAIRDTEPLDHSPPTLTQENIELLRRWGDDLSRLIPRFAERLRNSPKTIRHHIAPLCPPDSAIRQVFGGPARGLTVGGLSTRGWDDCLTTIRYPQGSSPFVAAAAPGYVAVGVASRDGRVVVHEDTIFQELHTIHHGERVTCIAFAVNGEYLASAGTNAVRVWAPANGLELGCFELPHAGGRCRALAFAEENTILRAAMEQNQLVEWDLKSGTLVHDELVSWGVDLPERMRGRVPVHVWLSPGSNLLAVLYRGHDLVFWDCAELRLHDVYEQETGSMLRFGNRSEAMGWTTVRAAVFNQDVQANLFAATFDDGDLVVFDLDTGRPVAVNKEKAYNLVLASSHDGRTLAAVDQLGNLTLFDFRTLQLLYRVKLNTSTLPNGLAFTCDDSRLIEVRDGQCRIWEPPVLRMGNKTHGQHAPPAELKPTTPSEMYRDCEARKTQEVTAITCSHKFPVVFYATGDGSVFGYDISGPNPEKELLFAQRMHSEISSVTTPNSPTSCKGDVGARTPLNRSRKTRPRPRHLEAGSGVFEARETADVITIHSWTDLSSLRVVSISPGLGLSLSGFGPLSHPYYFATYAKRSSQSASTDNETIAILVWDFQDLEVPNPQDVGPRWEIRTSMLPAQVMHLIGVYGTRIVFHTADHWIASFELLPPGASGGAIVAEDSFVRHFFLPSHWIGSMEQEVMRFGLGSEGEIIFDCQGELAVIKRGLELTDDGGAFQPRQLSTKSRAHFGERIPYRPRGISTSSWLRTQGE</sequence>
<organism evidence="5 6">
    <name type="scientific">Corynascus novoguineensis</name>
    <dbReference type="NCBI Taxonomy" id="1126955"/>
    <lineage>
        <taxon>Eukaryota</taxon>
        <taxon>Fungi</taxon>
        <taxon>Dikarya</taxon>
        <taxon>Ascomycota</taxon>
        <taxon>Pezizomycotina</taxon>
        <taxon>Sordariomycetes</taxon>
        <taxon>Sordariomycetidae</taxon>
        <taxon>Sordariales</taxon>
        <taxon>Chaetomiaceae</taxon>
        <taxon>Corynascus</taxon>
    </lineage>
</organism>
<dbReference type="Proteomes" id="UP001303647">
    <property type="component" value="Unassembled WGS sequence"/>
</dbReference>
<reference evidence="5" key="2">
    <citation type="submission" date="2023-05" db="EMBL/GenBank/DDBJ databases">
        <authorList>
            <consortium name="Lawrence Berkeley National Laboratory"/>
            <person name="Steindorff A."/>
            <person name="Hensen N."/>
            <person name="Bonometti L."/>
            <person name="Westerberg I."/>
            <person name="Brannstrom I.O."/>
            <person name="Guillou S."/>
            <person name="Cros-Aarteil S."/>
            <person name="Calhoun S."/>
            <person name="Haridas S."/>
            <person name="Kuo A."/>
            <person name="Mondo S."/>
            <person name="Pangilinan J."/>
            <person name="Riley R."/>
            <person name="Labutti K."/>
            <person name="Andreopoulos B."/>
            <person name="Lipzen A."/>
            <person name="Chen C."/>
            <person name="Yanf M."/>
            <person name="Daum C."/>
            <person name="Ng V."/>
            <person name="Clum A."/>
            <person name="Ohm R."/>
            <person name="Martin F."/>
            <person name="Silar P."/>
            <person name="Natvig D."/>
            <person name="Lalanne C."/>
            <person name="Gautier V."/>
            <person name="Ament-Velasquez S.L."/>
            <person name="Kruys A."/>
            <person name="Hutchinson M.I."/>
            <person name="Powell A.J."/>
            <person name="Barry K."/>
            <person name="Miller A.N."/>
            <person name="Grigoriev I.V."/>
            <person name="Debuchy R."/>
            <person name="Gladieux P."/>
            <person name="Thoren M.H."/>
            <person name="Johannesson H."/>
        </authorList>
    </citation>
    <scope>NUCLEOTIDE SEQUENCE</scope>
    <source>
        <strain evidence="5">CBS 359.72</strain>
    </source>
</reference>
<name>A0AAN7HNG5_9PEZI</name>
<comment type="caution">
    <text evidence="5">The sequence shown here is derived from an EMBL/GenBank/DDBJ whole genome shotgun (WGS) entry which is preliminary data.</text>
</comment>
<feature type="domain" description="Nephrocystin 3-like N-terminal" evidence="4">
    <location>
        <begin position="194"/>
        <end position="356"/>
    </location>
</feature>
<dbReference type="SMART" id="SM00320">
    <property type="entry name" value="WD40"/>
    <property type="match status" value="4"/>
</dbReference>
<dbReference type="InterPro" id="IPR054471">
    <property type="entry name" value="GPIID_WHD"/>
</dbReference>
<dbReference type="Pfam" id="PF24883">
    <property type="entry name" value="NPHP3_N"/>
    <property type="match status" value="1"/>
</dbReference>
<keyword evidence="6" id="KW-1185">Reference proteome</keyword>
<dbReference type="PANTHER" id="PTHR10039">
    <property type="entry name" value="AMELOGENIN"/>
    <property type="match status" value="1"/>
</dbReference>
<dbReference type="InterPro" id="IPR011047">
    <property type="entry name" value="Quinoprotein_ADH-like_sf"/>
</dbReference>
<evidence type="ECO:0000313" key="6">
    <source>
        <dbReference type="Proteomes" id="UP001303647"/>
    </source>
</evidence>
<dbReference type="SUPFAM" id="SSF52540">
    <property type="entry name" value="P-loop containing nucleoside triphosphate hydrolases"/>
    <property type="match status" value="1"/>
</dbReference>
<keyword evidence="1" id="KW-0677">Repeat</keyword>
<evidence type="ECO:0000259" key="4">
    <source>
        <dbReference type="Pfam" id="PF24883"/>
    </source>
</evidence>
<dbReference type="Gene3D" id="2.130.10.10">
    <property type="entry name" value="YVTN repeat-like/Quinoprotein amine dehydrogenase"/>
    <property type="match status" value="2"/>
</dbReference>
<dbReference type="InterPro" id="IPR027417">
    <property type="entry name" value="P-loop_NTPase"/>
</dbReference>
<dbReference type="Pfam" id="PF22939">
    <property type="entry name" value="WHD_GPIID"/>
    <property type="match status" value="1"/>
</dbReference>
<dbReference type="InterPro" id="IPR001680">
    <property type="entry name" value="WD40_rpt"/>
</dbReference>
<dbReference type="InterPro" id="IPR056884">
    <property type="entry name" value="NPHP3-like_N"/>
</dbReference>
<protein>
    <recommendedName>
        <fullName evidence="7">NACHT domain-containing protein</fullName>
    </recommendedName>
</protein>
<evidence type="ECO:0000256" key="1">
    <source>
        <dbReference type="ARBA" id="ARBA00022737"/>
    </source>
</evidence>
<evidence type="ECO:0008006" key="7">
    <source>
        <dbReference type="Google" id="ProtNLM"/>
    </source>
</evidence>
<gene>
    <name evidence="5" type="ORF">C7999DRAFT_10897</name>
</gene>
<proteinExistence type="predicted"/>
<dbReference type="Gene3D" id="3.40.50.300">
    <property type="entry name" value="P-loop containing nucleotide triphosphate hydrolases"/>
    <property type="match status" value="1"/>
</dbReference>
<dbReference type="EMBL" id="MU857606">
    <property type="protein sequence ID" value="KAK4251417.1"/>
    <property type="molecule type" value="Genomic_DNA"/>
</dbReference>
<dbReference type="PANTHER" id="PTHR10039:SF16">
    <property type="entry name" value="GPI INOSITOL-DEACYLASE"/>
    <property type="match status" value="1"/>
</dbReference>
<feature type="compositionally biased region" description="Polar residues" evidence="2">
    <location>
        <begin position="1143"/>
        <end position="1152"/>
    </location>
</feature>
<dbReference type="InterPro" id="IPR015943">
    <property type="entry name" value="WD40/YVTN_repeat-like_dom_sf"/>
</dbReference>
<accession>A0AAN7HNG5</accession>
<feature type="region of interest" description="Disordered" evidence="2">
    <location>
        <begin position="1143"/>
        <end position="1174"/>
    </location>
</feature>
<dbReference type="SUPFAM" id="SSF50998">
    <property type="entry name" value="Quinoprotein alcohol dehydrogenase-like"/>
    <property type="match status" value="1"/>
</dbReference>
<dbReference type="InterPro" id="IPR029058">
    <property type="entry name" value="AB_hydrolase_fold"/>
</dbReference>
<dbReference type="Gene3D" id="3.40.50.1820">
    <property type="entry name" value="alpha/beta hydrolase"/>
    <property type="match status" value="1"/>
</dbReference>